<name>A0A2S2PJ23_SCHGA</name>
<evidence type="ECO:0000256" key="7">
    <source>
        <dbReference type="RuleBase" id="RU361218"/>
    </source>
</evidence>
<keyword evidence="5 7" id="KW-0472">Membrane</keyword>
<reference evidence="8" key="1">
    <citation type="submission" date="2018-04" db="EMBL/GenBank/DDBJ databases">
        <title>Transcriptome of Schizaphis graminum biotype I.</title>
        <authorList>
            <person name="Scully E.D."/>
            <person name="Geib S.M."/>
            <person name="Palmer N.A."/>
            <person name="Koch K."/>
            <person name="Bradshaw J."/>
            <person name="Heng-Moss T."/>
            <person name="Sarath G."/>
        </authorList>
    </citation>
    <scope>NUCLEOTIDE SEQUENCE</scope>
</reference>
<evidence type="ECO:0000313" key="8">
    <source>
        <dbReference type="EMBL" id="MBY29374.1"/>
    </source>
</evidence>
<evidence type="ECO:0000256" key="4">
    <source>
        <dbReference type="ARBA" id="ARBA00022989"/>
    </source>
</evidence>
<dbReference type="PANTHER" id="PTHR19282:SF44">
    <property type="entry name" value="CD82 ANTIGEN"/>
    <property type="match status" value="1"/>
</dbReference>
<feature type="disulfide bond" evidence="6">
    <location>
        <begin position="146"/>
        <end position="167"/>
    </location>
</feature>
<feature type="transmembrane region" description="Helical" evidence="7">
    <location>
        <begin position="54"/>
        <end position="71"/>
    </location>
</feature>
<dbReference type="InterPro" id="IPR018499">
    <property type="entry name" value="Tetraspanin/Peripherin"/>
</dbReference>
<dbReference type="SUPFAM" id="SSF48652">
    <property type="entry name" value="Tetraspanin"/>
    <property type="match status" value="1"/>
</dbReference>
<accession>A0A2S2PJ23</accession>
<comment type="subcellular location">
    <subcellularLocation>
        <location evidence="1 7">Membrane</location>
        <topology evidence="1 7">Multi-pass membrane protein</topology>
    </subcellularLocation>
</comment>
<dbReference type="PANTHER" id="PTHR19282">
    <property type="entry name" value="TETRASPANIN"/>
    <property type="match status" value="1"/>
</dbReference>
<dbReference type="InterPro" id="IPR000301">
    <property type="entry name" value="Tetraspanin_animals"/>
</dbReference>
<keyword evidence="4 7" id="KW-1133">Transmembrane helix</keyword>
<feature type="transmembrane region" description="Helical" evidence="7">
    <location>
        <begin position="83"/>
        <end position="103"/>
    </location>
</feature>
<dbReference type="AlphaFoldDB" id="A0A2S2PJ23"/>
<organism evidence="8">
    <name type="scientific">Schizaphis graminum</name>
    <name type="common">Green bug aphid</name>
    <dbReference type="NCBI Taxonomy" id="13262"/>
    <lineage>
        <taxon>Eukaryota</taxon>
        <taxon>Metazoa</taxon>
        <taxon>Ecdysozoa</taxon>
        <taxon>Arthropoda</taxon>
        <taxon>Hexapoda</taxon>
        <taxon>Insecta</taxon>
        <taxon>Pterygota</taxon>
        <taxon>Neoptera</taxon>
        <taxon>Paraneoptera</taxon>
        <taxon>Hemiptera</taxon>
        <taxon>Sternorrhyncha</taxon>
        <taxon>Aphidomorpha</taxon>
        <taxon>Aphidoidea</taxon>
        <taxon>Aphididae</taxon>
        <taxon>Aphidini</taxon>
        <taxon>Schizaphis</taxon>
    </lineage>
</organism>
<gene>
    <name evidence="8" type="primary">TSPAN9</name>
    <name evidence="8" type="ORF">g.165717</name>
</gene>
<dbReference type="InterPro" id="IPR008952">
    <property type="entry name" value="Tetraspanin_EC2_sf"/>
</dbReference>
<sequence>MSFSTFLNKFVLHLFNLFCFISGVGILWIAYFMDKQLYKWSEFIDSTLTTVPQILTAVGFILLVIAIASTLGTPKNTKCRLTVLSLLLAIILIGEFVLGGVIYRMRSDMEQYALKQMKYTISAYNKTGHEATRQSWNVLQSDIECCGINGQKDWGLVTRSGKLPASCCYAIQIDESCTDINSYTIGCFDKFKTNLQHNNRIIFWFAIGFAMLQIFAAFLTFYSKCSIVHDEGYEKI</sequence>
<feature type="disulfide bond" evidence="6">
    <location>
        <begin position="145"/>
        <end position="187"/>
    </location>
</feature>
<evidence type="ECO:0000256" key="5">
    <source>
        <dbReference type="ARBA" id="ARBA00023136"/>
    </source>
</evidence>
<evidence type="ECO:0000256" key="1">
    <source>
        <dbReference type="ARBA" id="ARBA00004141"/>
    </source>
</evidence>
<protein>
    <recommendedName>
        <fullName evidence="7">Tetraspanin</fullName>
    </recommendedName>
</protein>
<dbReference type="PIRSF" id="PIRSF002419">
    <property type="entry name" value="Tetraspanin"/>
    <property type="match status" value="1"/>
</dbReference>
<feature type="transmembrane region" description="Helical" evidence="7">
    <location>
        <begin position="12"/>
        <end position="33"/>
    </location>
</feature>
<keyword evidence="6" id="KW-1015">Disulfide bond</keyword>
<evidence type="ECO:0000256" key="6">
    <source>
        <dbReference type="PIRSR" id="PIRSR002419-1"/>
    </source>
</evidence>
<comment type="similarity">
    <text evidence="2 7">Belongs to the tetraspanin (TM4SF) family.</text>
</comment>
<dbReference type="Gene3D" id="1.10.1450.10">
    <property type="entry name" value="Tetraspanin"/>
    <property type="match status" value="1"/>
</dbReference>
<dbReference type="PRINTS" id="PR00259">
    <property type="entry name" value="TMFOUR"/>
</dbReference>
<feature type="transmembrane region" description="Helical" evidence="7">
    <location>
        <begin position="201"/>
        <end position="222"/>
    </location>
</feature>
<dbReference type="CDD" id="cd03127">
    <property type="entry name" value="tetraspanin_LEL"/>
    <property type="match status" value="1"/>
</dbReference>
<keyword evidence="3 7" id="KW-0812">Transmembrane</keyword>
<dbReference type="EMBL" id="GGMR01016755">
    <property type="protein sequence ID" value="MBY29374.1"/>
    <property type="molecule type" value="Transcribed_RNA"/>
</dbReference>
<evidence type="ECO:0000256" key="2">
    <source>
        <dbReference type="ARBA" id="ARBA00006840"/>
    </source>
</evidence>
<evidence type="ECO:0000256" key="3">
    <source>
        <dbReference type="ARBA" id="ARBA00022692"/>
    </source>
</evidence>
<dbReference type="Pfam" id="PF00335">
    <property type="entry name" value="Tetraspanin"/>
    <property type="match status" value="1"/>
</dbReference>
<proteinExistence type="inferred from homology"/>
<dbReference type="GO" id="GO:0005886">
    <property type="term" value="C:plasma membrane"/>
    <property type="evidence" value="ECO:0007669"/>
    <property type="project" value="TreeGrafter"/>
</dbReference>